<dbReference type="AlphaFoldDB" id="A0A401G3R3"/>
<sequence>MNHWDAVFIKGDLALLIHIRHVETGELYADRLTFNFEACSIRQKMAYMNRKITTGSQTLTSRFSKHPGDTEPEPARPVIRIPGGTRSSHRWPPKAATGSVSGFPRHPGRI</sequence>
<gene>
    <name evidence="2" type="ORF">DENIS_4855</name>
</gene>
<dbReference type="RefSeq" id="WP_166405281.1">
    <property type="nucleotide sequence ID" value="NZ_BEXT01000001.1"/>
</dbReference>
<name>A0A401G3R3_9BACT</name>
<reference evidence="3" key="1">
    <citation type="submission" date="2017-11" db="EMBL/GenBank/DDBJ databases">
        <authorList>
            <person name="Watanabe M."/>
            <person name="Kojima H."/>
        </authorList>
    </citation>
    <scope>NUCLEOTIDE SEQUENCE [LARGE SCALE GENOMIC DNA]</scope>
    <source>
        <strain evidence="3">Tokyo 01</strain>
    </source>
</reference>
<organism evidence="2 3">
    <name type="scientific">Desulfonema ishimotonii</name>
    <dbReference type="NCBI Taxonomy" id="45657"/>
    <lineage>
        <taxon>Bacteria</taxon>
        <taxon>Pseudomonadati</taxon>
        <taxon>Thermodesulfobacteriota</taxon>
        <taxon>Desulfobacteria</taxon>
        <taxon>Desulfobacterales</taxon>
        <taxon>Desulfococcaceae</taxon>
        <taxon>Desulfonema</taxon>
    </lineage>
</organism>
<comment type="caution">
    <text evidence="2">The sequence shown here is derived from an EMBL/GenBank/DDBJ whole genome shotgun (WGS) entry which is preliminary data.</text>
</comment>
<feature type="region of interest" description="Disordered" evidence="1">
    <location>
        <begin position="59"/>
        <end position="110"/>
    </location>
</feature>
<dbReference type="EMBL" id="BEXT01000001">
    <property type="protein sequence ID" value="GBC63856.1"/>
    <property type="molecule type" value="Genomic_DNA"/>
</dbReference>
<dbReference type="Proteomes" id="UP000288096">
    <property type="component" value="Unassembled WGS sequence"/>
</dbReference>
<reference evidence="3" key="2">
    <citation type="submission" date="2019-01" db="EMBL/GenBank/DDBJ databases">
        <title>Genome sequence of Desulfonema ishimotonii strain Tokyo 01.</title>
        <authorList>
            <person name="Fukui M."/>
        </authorList>
    </citation>
    <scope>NUCLEOTIDE SEQUENCE [LARGE SCALE GENOMIC DNA]</scope>
    <source>
        <strain evidence="3">Tokyo 01</strain>
    </source>
</reference>
<evidence type="ECO:0000313" key="2">
    <source>
        <dbReference type="EMBL" id="GBC63856.1"/>
    </source>
</evidence>
<evidence type="ECO:0000313" key="3">
    <source>
        <dbReference type="Proteomes" id="UP000288096"/>
    </source>
</evidence>
<evidence type="ECO:0000256" key="1">
    <source>
        <dbReference type="SAM" id="MobiDB-lite"/>
    </source>
</evidence>
<proteinExistence type="predicted"/>
<protein>
    <submittedName>
        <fullName evidence="2">Uncharacterized protein</fullName>
    </submittedName>
</protein>
<accession>A0A401G3R3</accession>
<keyword evidence="3" id="KW-1185">Reference proteome</keyword>